<sequence>MKEDGERIVLETNKARAGSTPHLVRYILVISMALAIVGMGLIWWIGRG</sequence>
<feature type="transmembrane region" description="Helical" evidence="1">
    <location>
        <begin position="23"/>
        <end position="45"/>
    </location>
</feature>
<evidence type="ECO:0000313" key="3">
    <source>
        <dbReference type="Proteomes" id="UP000548867"/>
    </source>
</evidence>
<keyword evidence="1" id="KW-0472">Membrane</keyword>
<name>A0A7W6CRX5_9SPHN</name>
<accession>A0A7W6CRX5</accession>
<evidence type="ECO:0000256" key="1">
    <source>
        <dbReference type="SAM" id="Phobius"/>
    </source>
</evidence>
<reference evidence="2 3" key="1">
    <citation type="submission" date="2020-08" db="EMBL/GenBank/DDBJ databases">
        <title>Genomic Encyclopedia of Type Strains, Phase IV (KMG-IV): sequencing the most valuable type-strain genomes for metagenomic binning, comparative biology and taxonomic classification.</title>
        <authorList>
            <person name="Goeker M."/>
        </authorList>
    </citation>
    <scope>NUCLEOTIDE SEQUENCE [LARGE SCALE GENOMIC DNA]</scope>
    <source>
        <strain evidence="2 3">DSM 27057</strain>
    </source>
</reference>
<keyword evidence="1" id="KW-1133">Transmembrane helix</keyword>
<organism evidence="2 3">
    <name type="scientific">Novosphingobium sediminicola</name>
    <dbReference type="NCBI Taxonomy" id="563162"/>
    <lineage>
        <taxon>Bacteria</taxon>
        <taxon>Pseudomonadati</taxon>
        <taxon>Pseudomonadota</taxon>
        <taxon>Alphaproteobacteria</taxon>
        <taxon>Sphingomonadales</taxon>
        <taxon>Sphingomonadaceae</taxon>
        <taxon>Novosphingobium</taxon>
    </lineage>
</organism>
<keyword evidence="1" id="KW-0812">Transmembrane</keyword>
<protein>
    <submittedName>
        <fullName evidence="2">Uncharacterized protein</fullName>
    </submittedName>
</protein>
<comment type="caution">
    <text evidence="2">The sequence shown here is derived from an EMBL/GenBank/DDBJ whole genome shotgun (WGS) entry which is preliminary data.</text>
</comment>
<evidence type="ECO:0000313" key="2">
    <source>
        <dbReference type="EMBL" id="MBB3956647.1"/>
    </source>
</evidence>
<keyword evidence="3" id="KW-1185">Reference proteome</keyword>
<dbReference type="RefSeq" id="WP_183627510.1">
    <property type="nucleotide sequence ID" value="NZ_JACIDX010000015.1"/>
</dbReference>
<dbReference type="AlphaFoldDB" id="A0A7W6CRX5"/>
<gene>
    <name evidence="2" type="ORF">GGR38_003613</name>
</gene>
<proteinExistence type="predicted"/>
<dbReference type="EMBL" id="JACIDX010000015">
    <property type="protein sequence ID" value="MBB3956647.1"/>
    <property type="molecule type" value="Genomic_DNA"/>
</dbReference>
<dbReference type="Proteomes" id="UP000548867">
    <property type="component" value="Unassembled WGS sequence"/>
</dbReference>